<feature type="domain" description="HTH luxR-type" evidence="8">
    <location>
        <begin position="224"/>
        <end position="289"/>
    </location>
</feature>
<keyword evidence="4 10" id="KW-0238">DNA-binding</keyword>
<keyword evidence="3" id="KW-0805">Transcription regulation</keyword>
<sequence length="292" mass="32957">MARRRGNRVHCQRQRCRDSAGSSRPAFRRFLHHQRGRHGDWTGDQSVYHRSPWRANLGDAQPLNRGHVSFHAAHWKNGNLMNTAATAPQAEEPVIFVIDDDLSVRSSLEDLLASVGLRSMLFGSTREFLDTPRPDAPGCLILDIRMPGMSGLDFQEHMARSGIFLPVIFITGHGDIPMSVRAMKAGAVEFLTKPFRDQDLLDALQQGLERDRSRRRNSAVEAELQRRHASLNHGEQQVMELVVSGLLNKQIAARLNVSEITVKVRRGSVMRKMEADSLADLVKFAERLKELR</sequence>
<dbReference type="InterPro" id="IPR000792">
    <property type="entry name" value="Tscrpt_reg_LuxR_C"/>
</dbReference>
<dbReference type="CDD" id="cd06170">
    <property type="entry name" value="LuxR_C_like"/>
    <property type="match status" value="1"/>
</dbReference>
<evidence type="ECO:0000256" key="4">
    <source>
        <dbReference type="ARBA" id="ARBA00023125"/>
    </source>
</evidence>
<dbReference type="Pfam" id="PF00072">
    <property type="entry name" value="Response_reg"/>
    <property type="match status" value="1"/>
</dbReference>
<evidence type="ECO:0000256" key="3">
    <source>
        <dbReference type="ARBA" id="ARBA00023015"/>
    </source>
</evidence>
<evidence type="ECO:0000256" key="1">
    <source>
        <dbReference type="ARBA" id="ARBA00022553"/>
    </source>
</evidence>
<reference evidence="10 11" key="1">
    <citation type="submission" date="2018-08" db="EMBL/GenBank/DDBJ databases">
        <title>Recombination of ecologically and evolutionarily significant loci maintains genetic cohesion in the Pseudomonas syringae species complex.</title>
        <authorList>
            <person name="Dillon M."/>
            <person name="Thakur S."/>
            <person name="Almeida R.N.D."/>
            <person name="Weir B.S."/>
            <person name="Guttman D.S."/>
        </authorList>
    </citation>
    <scope>NUCLEOTIDE SEQUENCE [LARGE SCALE GENOMIC DNA]</scope>
    <source>
        <strain evidence="10 11">ICMP 11897</strain>
    </source>
</reference>
<evidence type="ECO:0000313" key="10">
    <source>
        <dbReference type="EMBL" id="RMV10528.1"/>
    </source>
</evidence>
<dbReference type="AlphaFoldDB" id="A0A3M5ZVG5"/>
<evidence type="ECO:0000259" key="9">
    <source>
        <dbReference type="PROSITE" id="PS50110"/>
    </source>
</evidence>
<dbReference type="SMART" id="SM00421">
    <property type="entry name" value="HTH_LUXR"/>
    <property type="match status" value="1"/>
</dbReference>
<dbReference type="CDD" id="cd17537">
    <property type="entry name" value="REC_FixJ"/>
    <property type="match status" value="1"/>
</dbReference>
<dbReference type="InterPro" id="IPR016032">
    <property type="entry name" value="Sig_transdc_resp-reg_C-effctor"/>
</dbReference>
<evidence type="ECO:0000259" key="8">
    <source>
        <dbReference type="PROSITE" id="PS50043"/>
    </source>
</evidence>
<evidence type="ECO:0000313" key="11">
    <source>
        <dbReference type="Proteomes" id="UP000272703"/>
    </source>
</evidence>
<accession>A0A3M5ZVG5</accession>
<dbReference type="GO" id="GO:0006355">
    <property type="term" value="P:regulation of DNA-templated transcription"/>
    <property type="evidence" value="ECO:0007669"/>
    <property type="project" value="InterPro"/>
</dbReference>
<feature type="domain" description="Response regulatory" evidence="9">
    <location>
        <begin position="94"/>
        <end position="208"/>
    </location>
</feature>
<dbReference type="PROSITE" id="PS50043">
    <property type="entry name" value="HTH_LUXR_2"/>
    <property type="match status" value="1"/>
</dbReference>
<dbReference type="FunFam" id="3.40.50.2300:FF:000018">
    <property type="entry name" value="DNA-binding transcriptional regulator NtrC"/>
    <property type="match status" value="1"/>
</dbReference>
<evidence type="ECO:0000256" key="5">
    <source>
        <dbReference type="ARBA" id="ARBA00023163"/>
    </source>
</evidence>
<keyword evidence="2" id="KW-0902">Two-component regulatory system</keyword>
<dbReference type="Pfam" id="PF00196">
    <property type="entry name" value="GerE"/>
    <property type="match status" value="1"/>
</dbReference>
<keyword evidence="1 6" id="KW-0597">Phosphoprotein</keyword>
<dbReference type="SUPFAM" id="SSF46894">
    <property type="entry name" value="C-terminal effector domain of the bipartite response regulators"/>
    <property type="match status" value="1"/>
</dbReference>
<protein>
    <submittedName>
        <fullName evidence="10">DNA-binding response regulator, LuxR family</fullName>
    </submittedName>
</protein>
<feature type="region of interest" description="Disordered" evidence="7">
    <location>
        <begin position="1"/>
        <end position="24"/>
    </location>
</feature>
<comment type="caution">
    <text evidence="10">The sequence shown here is derived from an EMBL/GenBank/DDBJ whole genome shotgun (WGS) entry which is preliminary data.</text>
</comment>
<dbReference type="SUPFAM" id="SSF52172">
    <property type="entry name" value="CheY-like"/>
    <property type="match status" value="1"/>
</dbReference>
<dbReference type="PANTHER" id="PTHR44688:SF16">
    <property type="entry name" value="DNA-BINDING TRANSCRIPTIONAL ACTIVATOR DEVR_DOSR"/>
    <property type="match status" value="1"/>
</dbReference>
<gene>
    <name evidence="10" type="ORF">ALP16_05119</name>
</gene>
<feature type="compositionally biased region" description="Basic residues" evidence="7">
    <location>
        <begin position="1"/>
        <end position="14"/>
    </location>
</feature>
<evidence type="ECO:0000256" key="2">
    <source>
        <dbReference type="ARBA" id="ARBA00023012"/>
    </source>
</evidence>
<feature type="modified residue" description="4-aspartylphosphate" evidence="6">
    <location>
        <position position="143"/>
    </location>
</feature>
<dbReference type="InterPro" id="IPR011006">
    <property type="entry name" value="CheY-like_superfamily"/>
</dbReference>
<organism evidence="10 11">
    <name type="scientific">Pseudomonas savastanoi</name>
    <name type="common">Pseudomonas syringae pv. savastanoi</name>
    <dbReference type="NCBI Taxonomy" id="29438"/>
    <lineage>
        <taxon>Bacteria</taxon>
        <taxon>Pseudomonadati</taxon>
        <taxon>Pseudomonadota</taxon>
        <taxon>Gammaproteobacteria</taxon>
        <taxon>Pseudomonadales</taxon>
        <taxon>Pseudomonadaceae</taxon>
        <taxon>Pseudomonas</taxon>
    </lineage>
</organism>
<dbReference type="Gene3D" id="3.40.50.2300">
    <property type="match status" value="1"/>
</dbReference>
<keyword evidence="5" id="KW-0804">Transcription</keyword>
<evidence type="ECO:0000256" key="6">
    <source>
        <dbReference type="PROSITE-ProRule" id="PRU00169"/>
    </source>
</evidence>
<dbReference type="Proteomes" id="UP000272703">
    <property type="component" value="Unassembled WGS sequence"/>
</dbReference>
<dbReference type="EMBL" id="RBUN01000534">
    <property type="protein sequence ID" value="RMV10528.1"/>
    <property type="molecule type" value="Genomic_DNA"/>
</dbReference>
<dbReference type="PANTHER" id="PTHR44688">
    <property type="entry name" value="DNA-BINDING TRANSCRIPTIONAL ACTIVATOR DEVR_DOSR"/>
    <property type="match status" value="1"/>
</dbReference>
<proteinExistence type="predicted"/>
<dbReference type="SMART" id="SM00448">
    <property type="entry name" value="REC"/>
    <property type="match status" value="1"/>
</dbReference>
<dbReference type="Gene3D" id="1.10.10.10">
    <property type="entry name" value="Winged helix-like DNA-binding domain superfamily/Winged helix DNA-binding domain"/>
    <property type="match status" value="1"/>
</dbReference>
<dbReference type="PRINTS" id="PR00038">
    <property type="entry name" value="HTHLUXR"/>
</dbReference>
<dbReference type="InterPro" id="IPR001789">
    <property type="entry name" value="Sig_transdc_resp-reg_receiver"/>
</dbReference>
<dbReference type="PROSITE" id="PS50110">
    <property type="entry name" value="RESPONSE_REGULATORY"/>
    <property type="match status" value="1"/>
</dbReference>
<dbReference type="GO" id="GO:0003677">
    <property type="term" value="F:DNA binding"/>
    <property type="evidence" value="ECO:0007669"/>
    <property type="project" value="UniProtKB-KW"/>
</dbReference>
<evidence type="ECO:0000256" key="7">
    <source>
        <dbReference type="SAM" id="MobiDB-lite"/>
    </source>
</evidence>
<name>A0A3M5ZVG5_PSESS</name>
<dbReference type="InterPro" id="IPR036388">
    <property type="entry name" value="WH-like_DNA-bd_sf"/>
</dbReference>
<dbReference type="GO" id="GO:0000160">
    <property type="term" value="P:phosphorelay signal transduction system"/>
    <property type="evidence" value="ECO:0007669"/>
    <property type="project" value="UniProtKB-KW"/>
</dbReference>
<dbReference type="PROSITE" id="PS00622">
    <property type="entry name" value="HTH_LUXR_1"/>
    <property type="match status" value="1"/>
</dbReference>